<dbReference type="PANTHER" id="PTHR46033">
    <property type="entry name" value="PROTEIN MAIN-LIKE 2"/>
    <property type="match status" value="1"/>
</dbReference>
<dbReference type="AlphaFoldDB" id="A0A328DQ39"/>
<reference evidence="3 4" key="1">
    <citation type="submission" date="2018-06" db="EMBL/GenBank/DDBJ databases">
        <title>The Genome of Cuscuta australis (Dodder) Provides Insight into the Evolution of Plant Parasitism.</title>
        <authorList>
            <person name="Liu H."/>
        </authorList>
    </citation>
    <scope>NUCLEOTIDE SEQUENCE [LARGE SCALE GENOMIC DNA]</scope>
    <source>
        <strain evidence="4">cv. Yunnan</strain>
        <tissue evidence="3">Vines</tissue>
    </source>
</reference>
<proteinExistence type="predicted"/>
<name>A0A328DQ39_9ASTE</name>
<evidence type="ECO:0000313" key="4">
    <source>
        <dbReference type="Proteomes" id="UP000249390"/>
    </source>
</evidence>
<evidence type="ECO:0000256" key="1">
    <source>
        <dbReference type="SAM" id="MobiDB-lite"/>
    </source>
</evidence>
<feature type="region of interest" description="Disordered" evidence="1">
    <location>
        <begin position="251"/>
        <end position="273"/>
    </location>
</feature>
<evidence type="ECO:0000259" key="2">
    <source>
        <dbReference type="Pfam" id="PF10536"/>
    </source>
</evidence>
<sequence>MFLHRWVCYHSWTVSQSLSIRSYKDQLDRLQEREFIWMPYPAFKYLHHHCTTGFAIWCARVLVIYTYIVEMYYPDRFYRQFGGPQDIPQAVDYDRELHAVRTTTGTMAPRTSHFVEEWEGRHQSIVDIDFDHQECTDAYRHWYYRHGRCIIGNPAHDHVLVPGFVPLNPNVHCLYFLFKLISLSIQLFSLLDIARRTDVDQPEEGQDLYTLVRGVHDQAVQSIRDAGYGEMLSHPIQVLAYEPGVIHRHPDRRRDALVRGRPPKATPKPGDRA</sequence>
<dbReference type="GO" id="GO:0010073">
    <property type="term" value="P:meristem maintenance"/>
    <property type="evidence" value="ECO:0007669"/>
    <property type="project" value="InterPro"/>
</dbReference>
<dbReference type="InterPro" id="IPR019557">
    <property type="entry name" value="AminoTfrase-like_pln_mobile"/>
</dbReference>
<gene>
    <name evidence="3" type="ORF">DM860_012402</name>
</gene>
<dbReference type="Proteomes" id="UP000249390">
    <property type="component" value="Unassembled WGS sequence"/>
</dbReference>
<dbReference type="PANTHER" id="PTHR46033:SF8">
    <property type="entry name" value="PROTEIN MAINTENANCE OF MERISTEMS-LIKE"/>
    <property type="match status" value="1"/>
</dbReference>
<comment type="caution">
    <text evidence="3">The sequence shown here is derived from an EMBL/GenBank/DDBJ whole genome shotgun (WGS) entry which is preliminary data.</text>
</comment>
<evidence type="ECO:0000313" key="3">
    <source>
        <dbReference type="EMBL" id="RAL47777.1"/>
    </source>
</evidence>
<organism evidence="3 4">
    <name type="scientific">Cuscuta australis</name>
    <dbReference type="NCBI Taxonomy" id="267555"/>
    <lineage>
        <taxon>Eukaryota</taxon>
        <taxon>Viridiplantae</taxon>
        <taxon>Streptophyta</taxon>
        <taxon>Embryophyta</taxon>
        <taxon>Tracheophyta</taxon>
        <taxon>Spermatophyta</taxon>
        <taxon>Magnoliopsida</taxon>
        <taxon>eudicotyledons</taxon>
        <taxon>Gunneridae</taxon>
        <taxon>Pentapetalae</taxon>
        <taxon>asterids</taxon>
        <taxon>lamiids</taxon>
        <taxon>Solanales</taxon>
        <taxon>Convolvulaceae</taxon>
        <taxon>Cuscuteae</taxon>
        <taxon>Cuscuta</taxon>
        <taxon>Cuscuta subgen. Grammica</taxon>
        <taxon>Cuscuta sect. Cleistogrammica</taxon>
    </lineage>
</organism>
<accession>A0A328DQ39</accession>
<feature type="domain" description="Aminotransferase-like plant mobile" evidence="2">
    <location>
        <begin position="3"/>
        <end position="143"/>
    </location>
</feature>
<dbReference type="Pfam" id="PF10536">
    <property type="entry name" value="PMD"/>
    <property type="match status" value="1"/>
</dbReference>
<keyword evidence="4" id="KW-1185">Reference proteome</keyword>
<dbReference type="InterPro" id="IPR044824">
    <property type="entry name" value="MAIN-like"/>
</dbReference>
<dbReference type="EMBL" id="NQVE01000111">
    <property type="protein sequence ID" value="RAL47777.1"/>
    <property type="molecule type" value="Genomic_DNA"/>
</dbReference>
<protein>
    <recommendedName>
        <fullName evidence="2">Aminotransferase-like plant mobile domain-containing protein</fullName>
    </recommendedName>
</protein>